<protein>
    <submittedName>
        <fullName evidence="2">Uncharacterized protein</fullName>
    </submittedName>
</protein>
<dbReference type="Proteomes" id="UP000053676">
    <property type="component" value="Unassembled WGS sequence"/>
</dbReference>
<organism evidence="2 3">
    <name type="scientific">Necator americanus</name>
    <name type="common">Human hookworm</name>
    <dbReference type="NCBI Taxonomy" id="51031"/>
    <lineage>
        <taxon>Eukaryota</taxon>
        <taxon>Metazoa</taxon>
        <taxon>Ecdysozoa</taxon>
        <taxon>Nematoda</taxon>
        <taxon>Chromadorea</taxon>
        <taxon>Rhabditida</taxon>
        <taxon>Rhabditina</taxon>
        <taxon>Rhabditomorpha</taxon>
        <taxon>Strongyloidea</taxon>
        <taxon>Ancylostomatidae</taxon>
        <taxon>Bunostominae</taxon>
        <taxon>Necator</taxon>
    </lineage>
</organism>
<dbReference type="GeneID" id="25353343"/>
<accession>W2SW01</accession>
<evidence type="ECO:0000313" key="2">
    <source>
        <dbReference type="EMBL" id="ETN73924.1"/>
    </source>
</evidence>
<evidence type="ECO:0000256" key="1">
    <source>
        <dbReference type="SAM" id="MobiDB-lite"/>
    </source>
</evidence>
<evidence type="ECO:0000313" key="3">
    <source>
        <dbReference type="Proteomes" id="UP000053676"/>
    </source>
</evidence>
<sequence>MTYGEVFVIALVTNVRTCMIDDHPVHSNHYTKQSLIHETAEPSRAEDESNEALWSSPSPLCGNGSRQMSTIVVGASKHEIETRSTAAAAAAADALLMTLLSH</sequence>
<dbReference type="EMBL" id="KI660402">
    <property type="protein sequence ID" value="ETN73924.1"/>
    <property type="molecule type" value="Genomic_DNA"/>
</dbReference>
<feature type="compositionally biased region" description="Polar residues" evidence="1">
    <location>
        <begin position="52"/>
        <end position="61"/>
    </location>
</feature>
<gene>
    <name evidence="2" type="ORF">NECAME_13315</name>
</gene>
<proteinExistence type="predicted"/>
<name>W2SW01_NECAM</name>
<feature type="region of interest" description="Disordered" evidence="1">
    <location>
        <begin position="32"/>
        <end position="61"/>
    </location>
</feature>
<reference evidence="3" key="1">
    <citation type="journal article" date="2014" name="Nat. Genet.">
        <title>Genome of the human hookworm Necator americanus.</title>
        <authorList>
            <person name="Tang Y.T."/>
            <person name="Gao X."/>
            <person name="Rosa B.A."/>
            <person name="Abubucker S."/>
            <person name="Hallsworth-Pepin K."/>
            <person name="Martin J."/>
            <person name="Tyagi R."/>
            <person name="Heizer E."/>
            <person name="Zhang X."/>
            <person name="Bhonagiri-Palsikar V."/>
            <person name="Minx P."/>
            <person name="Warren W.C."/>
            <person name="Wang Q."/>
            <person name="Zhan B."/>
            <person name="Hotez P.J."/>
            <person name="Sternberg P.W."/>
            <person name="Dougall A."/>
            <person name="Gaze S.T."/>
            <person name="Mulvenna J."/>
            <person name="Sotillo J."/>
            <person name="Ranganathan S."/>
            <person name="Rabelo E.M."/>
            <person name="Wilson R.K."/>
            <person name="Felgner P.L."/>
            <person name="Bethony J."/>
            <person name="Hawdon J.M."/>
            <person name="Gasser R.B."/>
            <person name="Loukas A."/>
            <person name="Mitreva M."/>
        </authorList>
    </citation>
    <scope>NUCLEOTIDE SEQUENCE [LARGE SCALE GENOMIC DNA]</scope>
</reference>
<keyword evidence="3" id="KW-1185">Reference proteome</keyword>
<dbReference type="CTD" id="25353343"/>
<dbReference type="KEGG" id="nai:NECAME_13315"/>
<dbReference type="AlphaFoldDB" id="W2SW01"/>
<feature type="compositionally biased region" description="Basic and acidic residues" evidence="1">
    <location>
        <begin position="38"/>
        <end position="47"/>
    </location>
</feature>